<keyword evidence="4 11" id="KW-0479">Metal-binding</keyword>
<dbReference type="InterPro" id="IPR013839">
    <property type="entry name" value="DNAligase_adenylation"/>
</dbReference>
<dbReference type="InterPro" id="IPR033136">
    <property type="entry name" value="DNA_ligase_CS"/>
</dbReference>
<organism evidence="15 16">
    <name type="scientific">Brachyspira catarrhinii</name>
    <dbReference type="NCBI Taxonomy" id="2528966"/>
    <lineage>
        <taxon>Bacteria</taxon>
        <taxon>Pseudomonadati</taxon>
        <taxon>Spirochaetota</taxon>
        <taxon>Spirochaetia</taxon>
        <taxon>Brachyspirales</taxon>
        <taxon>Brachyspiraceae</taxon>
        <taxon>Brachyspira</taxon>
    </lineage>
</organism>
<comment type="similarity">
    <text evidence="11">Belongs to the NAD-dependent DNA ligase family. LigA subfamily.</text>
</comment>
<dbReference type="InterPro" id="IPR004149">
    <property type="entry name" value="Znf_DNAligase_C4"/>
</dbReference>
<keyword evidence="9 11" id="KW-0234">DNA repair</keyword>
<dbReference type="Pfam" id="PF03119">
    <property type="entry name" value="DNA_ligase_ZBD"/>
    <property type="match status" value="1"/>
</dbReference>
<dbReference type="HAMAP" id="MF_01588">
    <property type="entry name" value="DNA_ligase_A"/>
    <property type="match status" value="1"/>
</dbReference>
<feature type="binding site" evidence="11">
    <location>
        <begin position="86"/>
        <end position="87"/>
    </location>
    <ligand>
        <name>NAD(+)</name>
        <dbReference type="ChEBI" id="CHEBI:57540"/>
    </ligand>
</feature>
<dbReference type="InterPro" id="IPR036420">
    <property type="entry name" value="BRCT_dom_sf"/>
</dbReference>
<evidence type="ECO:0000256" key="4">
    <source>
        <dbReference type="ARBA" id="ARBA00022723"/>
    </source>
</evidence>
<dbReference type="SUPFAM" id="SSF50249">
    <property type="entry name" value="Nucleic acid-binding proteins"/>
    <property type="match status" value="1"/>
</dbReference>
<dbReference type="InterPro" id="IPR018239">
    <property type="entry name" value="DNA_ligase_AS"/>
</dbReference>
<keyword evidence="8 11" id="KW-0520">NAD</keyword>
<dbReference type="SMART" id="SM00532">
    <property type="entry name" value="LIGANc"/>
    <property type="match status" value="1"/>
</dbReference>
<keyword evidence="3 11" id="KW-0235">DNA replication</keyword>
<keyword evidence="7 11" id="KW-0460">Magnesium</keyword>
<dbReference type="Gene3D" id="2.40.50.140">
    <property type="entry name" value="Nucleic acid-binding proteins"/>
    <property type="match status" value="1"/>
</dbReference>
<feature type="binding site" evidence="11">
    <location>
        <position position="407"/>
    </location>
    <ligand>
        <name>Zn(2+)</name>
        <dbReference type="ChEBI" id="CHEBI:29105"/>
    </ligand>
</feature>
<dbReference type="InterPro" id="IPR004150">
    <property type="entry name" value="NAD_DNA_ligase_OB"/>
</dbReference>
<feature type="binding site" evidence="11">
    <location>
        <position position="430"/>
    </location>
    <ligand>
        <name>Zn(2+)</name>
        <dbReference type="ChEBI" id="CHEBI:29105"/>
    </ligand>
</feature>
<reference evidence="15 16" key="1">
    <citation type="journal article" date="2019" name="Anaerobe">
        <title>Brachyspira catarrhinii sp. nov., an anaerobic intestinal spirochaete isolated from vervet monkeys may have been misidentified as Brachyspira aalborgi in previous studies.</title>
        <authorList>
            <person name="Phillips N.D."/>
            <person name="La T."/>
            <person name="Hampson D.J."/>
        </authorList>
    </citation>
    <scope>NUCLEOTIDE SEQUENCE [LARGE SCALE GENOMIC DNA]</scope>
    <source>
        <strain evidence="15 16">Z12</strain>
    </source>
</reference>
<keyword evidence="6 11" id="KW-0862">Zinc</keyword>
<feature type="domain" description="BRCT" evidence="14">
    <location>
        <begin position="588"/>
        <end position="667"/>
    </location>
</feature>
<comment type="caution">
    <text evidence="15">The sequence shown here is derived from an EMBL/GenBank/DDBJ whole genome shotgun (WGS) entry which is preliminary data.</text>
</comment>
<feature type="binding site" evidence="11">
    <location>
        <begin position="37"/>
        <end position="41"/>
    </location>
    <ligand>
        <name>NAD(+)</name>
        <dbReference type="ChEBI" id="CHEBI:57540"/>
    </ligand>
</feature>
<dbReference type="Gene3D" id="3.30.470.30">
    <property type="entry name" value="DNA ligase/mRNA capping enzyme"/>
    <property type="match status" value="1"/>
</dbReference>
<accession>A0ABY2TTR2</accession>
<feature type="binding site" evidence="11">
    <location>
        <position position="289"/>
    </location>
    <ligand>
        <name>NAD(+)</name>
        <dbReference type="ChEBI" id="CHEBI:57540"/>
    </ligand>
</feature>
<dbReference type="PIRSF" id="PIRSF001604">
    <property type="entry name" value="LigA"/>
    <property type="match status" value="1"/>
</dbReference>
<dbReference type="RefSeq" id="WP_137997540.1">
    <property type="nucleotide sequence ID" value="NZ_SJDU01000034.1"/>
</dbReference>
<protein>
    <recommendedName>
        <fullName evidence="11 12">DNA ligase</fullName>
        <ecNumber evidence="11 12">6.5.1.2</ecNumber>
    </recommendedName>
    <alternativeName>
        <fullName evidence="11">Polydeoxyribonucleotide synthase [NAD(+)]</fullName>
    </alternativeName>
</protein>
<keyword evidence="11" id="KW-0464">Manganese</keyword>
<evidence type="ECO:0000256" key="3">
    <source>
        <dbReference type="ARBA" id="ARBA00022705"/>
    </source>
</evidence>
<evidence type="ECO:0000256" key="10">
    <source>
        <dbReference type="ARBA" id="ARBA00034005"/>
    </source>
</evidence>
<dbReference type="GO" id="GO:0003911">
    <property type="term" value="F:DNA ligase (NAD+) activity"/>
    <property type="evidence" value="ECO:0007669"/>
    <property type="project" value="UniProtKB-EC"/>
</dbReference>
<dbReference type="NCBIfam" id="TIGR00575">
    <property type="entry name" value="dnlj"/>
    <property type="match status" value="1"/>
</dbReference>
<name>A0ABY2TTR2_9SPIR</name>
<comment type="cofactor">
    <cofactor evidence="11">
        <name>Mg(2+)</name>
        <dbReference type="ChEBI" id="CHEBI:18420"/>
    </cofactor>
    <cofactor evidence="11">
        <name>Mn(2+)</name>
        <dbReference type="ChEBI" id="CHEBI:29035"/>
    </cofactor>
</comment>
<evidence type="ECO:0000256" key="9">
    <source>
        <dbReference type="ARBA" id="ARBA00023204"/>
    </source>
</evidence>
<evidence type="ECO:0000256" key="8">
    <source>
        <dbReference type="ARBA" id="ARBA00023027"/>
    </source>
</evidence>
<comment type="catalytic activity">
    <reaction evidence="10 11 12">
        <text>NAD(+) + (deoxyribonucleotide)n-3'-hydroxyl + 5'-phospho-(deoxyribonucleotide)m = (deoxyribonucleotide)n+m + AMP + beta-nicotinamide D-nucleotide.</text>
        <dbReference type="EC" id="6.5.1.2"/>
    </reaction>
</comment>
<dbReference type="SMART" id="SM00278">
    <property type="entry name" value="HhH1"/>
    <property type="match status" value="2"/>
</dbReference>
<dbReference type="SUPFAM" id="SSF56091">
    <property type="entry name" value="DNA ligase/mRNA capping enzyme, catalytic domain"/>
    <property type="match status" value="1"/>
</dbReference>
<dbReference type="Pfam" id="PF00533">
    <property type="entry name" value="BRCT"/>
    <property type="match status" value="1"/>
</dbReference>
<dbReference type="CDD" id="cd17748">
    <property type="entry name" value="BRCT_DNA_ligase_like"/>
    <property type="match status" value="1"/>
</dbReference>
<dbReference type="PROSITE" id="PS01056">
    <property type="entry name" value="DNA_LIGASE_N2"/>
    <property type="match status" value="1"/>
</dbReference>
<dbReference type="Proteomes" id="UP000310168">
    <property type="component" value="Unassembled WGS sequence"/>
</dbReference>
<evidence type="ECO:0000256" key="6">
    <source>
        <dbReference type="ARBA" id="ARBA00022833"/>
    </source>
</evidence>
<proteinExistence type="inferred from homology"/>
<keyword evidence="13" id="KW-0175">Coiled coil</keyword>
<evidence type="ECO:0000256" key="7">
    <source>
        <dbReference type="ARBA" id="ARBA00022842"/>
    </source>
</evidence>
<dbReference type="PROSITE" id="PS01055">
    <property type="entry name" value="DNA_LIGASE_N1"/>
    <property type="match status" value="1"/>
</dbReference>
<dbReference type="InterPro" id="IPR003583">
    <property type="entry name" value="Hlx-hairpin-Hlx_DNA-bd_motif"/>
</dbReference>
<evidence type="ECO:0000256" key="1">
    <source>
        <dbReference type="ARBA" id="ARBA00004067"/>
    </source>
</evidence>
<gene>
    <name evidence="11 15" type="primary">ligA</name>
    <name evidence="15" type="ORF">EZH24_02410</name>
</gene>
<feature type="binding site" evidence="11">
    <location>
        <position position="425"/>
    </location>
    <ligand>
        <name>Zn(2+)</name>
        <dbReference type="ChEBI" id="CHEBI:29105"/>
    </ligand>
</feature>
<evidence type="ECO:0000313" key="16">
    <source>
        <dbReference type="Proteomes" id="UP000310168"/>
    </source>
</evidence>
<dbReference type="NCBIfam" id="NF005932">
    <property type="entry name" value="PRK07956.1"/>
    <property type="match status" value="1"/>
</dbReference>
<evidence type="ECO:0000256" key="13">
    <source>
        <dbReference type="SAM" id="Coils"/>
    </source>
</evidence>
<dbReference type="InterPro" id="IPR041663">
    <property type="entry name" value="DisA/LigA_HHH"/>
</dbReference>
<dbReference type="CDD" id="cd00114">
    <property type="entry name" value="LIGANc"/>
    <property type="match status" value="1"/>
</dbReference>
<dbReference type="InterPro" id="IPR013840">
    <property type="entry name" value="DNAligase_N"/>
</dbReference>
<dbReference type="SUPFAM" id="SSF52113">
    <property type="entry name" value="BRCT domain"/>
    <property type="match status" value="1"/>
</dbReference>
<feature type="active site" description="N6-AMP-lysine intermediate" evidence="11">
    <location>
        <position position="119"/>
    </location>
</feature>
<comment type="function">
    <text evidence="1 11">DNA ligase that catalyzes the formation of phosphodiester linkages between 5'-phosphoryl and 3'-hydroxyl groups in double-stranded DNA using NAD as a coenzyme and as the energy source for the reaction. It is essential for DNA replication and repair of damaged DNA.</text>
</comment>
<feature type="coiled-coil region" evidence="13">
    <location>
        <begin position="6"/>
        <end position="60"/>
    </location>
</feature>
<dbReference type="Gene3D" id="1.10.287.610">
    <property type="entry name" value="Helix hairpin bin"/>
    <property type="match status" value="1"/>
</dbReference>
<feature type="binding site" evidence="11">
    <location>
        <position position="313"/>
    </location>
    <ligand>
        <name>NAD(+)</name>
        <dbReference type="ChEBI" id="CHEBI:57540"/>
    </ligand>
</feature>
<dbReference type="Pfam" id="PF01653">
    <property type="entry name" value="DNA_ligase_aden"/>
    <property type="match status" value="1"/>
</dbReference>
<dbReference type="PANTHER" id="PTHR23389">
    <property type="entry name" value="CHROMOSOME TRANSMISSION FIDELITY FACTOR 18"/>
    <property type="match status" value="1"/>
</dbReference>
<dbReference type="Pfam" id="PF12826">
    <property type="entry name" value="HHH_2"/>
    <property type="match status" value="1"/>
</dbReference>
<dbReference type="InterPro" id="IPR012340">
    <property type="entry name" value="NA-bd_OB-fold"/>
</dbReference>
<feature type="binding site" evidence="11">
    <location>
        <position position="410"/>
    </location>
    <ligand>
        <name>Zn(2+)</name>
        <dbReference type="ChEBI" id="CHEBI:29105"/>
    </ligand>
</feature>
<feature type="binding site" evidence="11">
    <location>
        <position position="174"/>
    </location>
    <ligand>
        <name>NAD(+)</name>
        <dbReference type="ChEBI" id="CHEBI:57540"/>
    </ligand>
</feature>
<dbReference type="EC" id="6.5.1.2" evidence="11 12"/>
<feature type="binding site" evidence="11">
    <location>
        <position position="117"/>
    </location>
    <ligand>
        <name>NAD(+)</name>
        <dbReference type="ChEBI" id="CHEBI:57540"/>
    </ligand>
</feature>
<feature type="binding site" evidence="11">
    <location>
        <position position="140"/>
    </location>
    <ligand>
        <name>NAD(+)</name>
        <dbReference type="ChEBI" id="CHEBI:57540"/>
    </ligand>
</feature>
<dbReference type="InterPro" id="IPR010994">
    <property type="entry name" value="RuvA_2-like"/>
</dbReference>
<dbReference type="SMART" id="SM00292">
    <property type="entry name" value="BRCT"/>
    <property type="match status" value="1"/>
</dbReference>
<dbReference type="InterPro" id="IPR001679">
    <property type="entry name" value="DNA_ligase"/>
</dbReference>
<dbReference type="Gene3D" id="1.10.150.20">
    <property type="entry name" value="5' to 3' exonuclease, C-terminal subdomain"/>
    <property type="match status" value="2"/>
</dbReference>
<dbReference type="PANTHER" id="PTHR23389:SF9">
    <property type="entry name" value="DNA LIGASE"/>
    <property type="match status" value="1"/>
</dbReference>
<evidence type="ECO:0000313" key="15">
    <source>
        <dbReference type="EMBL" id="TKZ35998.1"/>
    </source>
</evidence>
<evidence type="ECO:0000256" key="12">
    <source>
        <dbReference type="RuleBase" id="RU000618"/>
    </source>
</evidence>
<dbReference type="InterPro" id="IPR001357">
    <property type="entry name" value="BRCT_dom"/>
</dbReference>
<dbReference type="Gene3D" id="3.40.50.10190">
    <property type="entry name" value="BRCT domain"/>
    <property type="match status" value="1"/>
</dbReference>
<evidence type="ECO:0000256" key="2">
    <source>
        <dbReference type="ARBA" id="ARBA00022598"/>
    </source>
</evidence>
<keyword evidence="2 11" id="KW-0436">Ligase</keyword>
<dbReference type="Pfam" id="PF03120">
    <property type="entry name" value="OB_DNA_ligase"/>
    <property type="match status" value="1"/>
</dbReference>
<keyword evidence="16" id="KW-1185">Reference proteome</keyword>
<dbReference type="EMBL" id="SJDU01000034">
    <property type="protein sequence ID" value="TKZ35998.1"/>
    <property type="molecule type" value="Genomic_DNA"/>
</dbReference>
<dbReference type="Gene3D" id="6.20.10.30">
    <property type="match status" value="1"/>
</dbReference>
<keyword evidence="5 11" id="KW-0227">DNA damage</keyword>
<dbReference type="PROSITE" id="PS50172">
    <property type="entry name" value="BRCT"/>
    <property type="match status" value="1"/>
</dbReference>
<evidence type="ECO:0000256" key="5">
    <source>
        <dbReference type="ARBA" id="ARBA00022763"/>
    </source>
</evidence>
<evidence type="ECO:0000259" key="14">
    <source>
        <dbReference type="PROSITE" id="PS50172"/>
    </source>
</evidence>
<sequence>MSELKLEEAKNKIKELTEKINYHNKLYYTDDNPEIEDYQYDKLFRELENLERDFPQFKDKDSPTNKVGGAVLEKFEKFEHPIAMYSLSNVMNEEEFFDFDNRMKRETNSKNIKYTVENKFDGLALELIYENGKLIVASTRGDGQVGENVTNNVKVMNNVPKNIKEKNKLIVRGEALITKKDFEALNIEREELEEIPFANPRNAASGGLRQLDSSESKKRRLKFFAYQIANYKDFNLTNEYKAMEFLSDLGFTVEGVHPNIDYKEVLKIYEEIQINRNKMDYEIDGLVIKVDDIASQEKLGFLSRAPRFAVAFKFKPEEKETLLNNIEVQVGRTGALTPVAKLKPVQVGGVIVSNVTLHNPNEIKSKDIRIGDTVVVIRSGDVIPKIVRVVLEKRPKDSEEFIFPNKCPVCGGATAITDGDVIVRCINEECPSKITKYIEYFVSKTAMNIEGIGKEWIAIFTKSGLVKTPADIYKIKKSDLHKFERMGDKLAENMLNSIKESKKTTLKRFIYSLGMRQVGETTADLLAKYFTSIDNFKKATIEDLENIEGIGAISAKSIYDFLHNDKSKKIIDDLLAVGVEPIFEKMAITESKLTGKNVVITGSIEGFTRTSAKETAERLGATVQSSVSKTTNILIVGEKAGSKLKKAEELGIEIMPAEDFIKLANEN</sequence>
<evidence type="ECO:0000256" key="11">
    <source>
        <dbReference type="HAMAP-Rule" id="MF_01588"/>
    </source>
</evidence>
<dbReference type="SUPFAM" id="SSF47781">
    <property type="entry name" value="RuvA domain 2-like"/>
    <property type="match status" value="1"/>
</dbReference>